<evidence type="ECO:0000256" key="6">
    <source>
        <dbReference type="ARBA" id="ARBA00023242"/>
    </source>
</evidence>
<keyword evidence="5" id="KW-0677">Repeat</keyword>
<dbReference type="Pfam" id="PF08149">
    <property type="entry name" value="BING4CT"/>
    <property type="match status" value="1"/>
</dbReference>
<evidence type="ECO:0000313" key="12">
    <source>
        <dbReference type="Proteomes" id="UP000070700"/>
    </source>
</evidence>
<name>A0A194WZ00_MOLSC</name>
<dbReference type="GO" id="GO:0030688">
    <property type="term" value="C:preribosome, small subunit precursor"/>
    <property type="evidence" value="ECO:0007669"/>
    <property type="project" value="EnsemblFungi"/>
</dbReference>
<dbReference type="STRING" id="149040.A0A194WZ00"/>
<dbReference type="Proteomes" id="UP000070700">
    <property type="component" value="Unassembled WGS sequence"/>
</dbReference>
<dbReference type="OrthoDB" id="10251154at2759"/>
<evidence type="ECO:0000256" key="3">
    <source>
        <dbReference type="ARBA" id="ARBA00022552"/>
    </source>
</evidence>
<evidence type="ECO:0000256" key="4">
    <source>
        <dbReference type="ARBA" id="ARBA00022574"/>
    </source>
</evidence>
<dbReference type="EMBL" id="KQ947422">
    <property type="protein sequence ID" value="KUJ13180.1"/>
    <property type="molecule type" value="Genomic_DNA"/>
</dbReference>
<dbReference type="InterPro" id="IPR015943">
    <property type="entry name" value="WD40/YVTN_repeat-like_dom_sf"/>
</dbReference>
<feature type="repeat" description="WD" evidence="8">
    <location>
        <begin position="294"/>
        <end position="335"/>
    </location>
</feature>
<dbReference type="SMART" id="SM01033">
    <property type="entry name" value="BING4CT"/>
    <property type="match status" value="1"/>
</dbReference>
<dbReference type="InParanoid" id="A0A194WZ00"/>
<feature type="compositionally biased region" description="Basic and acidic residues" evidence="9">
    <location>
        <begin position="527"/>
        <end position="541"/>
    </location>
</feature>
<dbReference type="AlphaFoldDB" id="A0A194WZ00"/>
<dbReference type="GO" id="GO:0000480">
    <property type="term" value="P:endonucleolytic cleavage in 5'-ETS of tricistronic rRNA transcript (SSU-rRNA, 5.8S rRNA, LSU-rRNA)"/>
    <property type="evidence" value="ECO:0007669"/>
    <property type="project" value="EnsemblFungi"/>
</dbReference>
<evidence type="ECO:0000256" key="7">
    <source>
        <dbReference type="ARBA" id="ARBA00076453"/>
    </source>
</evidence>
<evidence type="ECO:0000256" key="8">
    <source>
        <dbReference type="PROSITE-ProRule" id="PRU00221"/>
    </source>
</evidence>
<dbReference type="GO" id="GO:0000472">
    <property type="term" value="P:endonucleolytic cleavage to generate mature 5'-end of SSU-rRNA from (SSU-rRNA, 5.8S rRNA, LSU-rRNA)"/>
    <property type="evidence" value="ECO:0007669"/>
    <property type="project" value="EnsemblFungi"/>
</dbReference>
<accession>A0A194WZ00</accession>
<comment type="function">
    <text evidence="1">Involved in nucleolar processing of pre-18S ribosomal RNA.</text>
</comment>
<feature type="region of interest" description="Disordered" evidence="9">
    <location>
        <begin position="527"/>
        <end position="554"/>
    </location>
</feature>
<dbReference type="FunCoup" id="A0A194WZ00">
    <property type="interactions" value="1066"/>
</dbReference>
<dbReference type="SUPFAM" id="SSF50978">
    <property type="entry name" value="WD40 repeat-like"/>
    <property type="match status" value="1"/>
</dbReference>
<protein>
    <recommendedName>
        <fullName evidence="7">U three protein 7</fullName>
    </recommendedName>
</protein>
<dbReference type="SMART" id="SM00320">
    <property type="entry name" value="WD40"/>
    <property type="match status" value="4"/>
</dbReference>
<dbReference type="PROSITE" id="PS00678">
    <property type="entry name" value="WD_REPEATS_1"/>
    <property type="match status" value="1"/>
</dbReference>
<organism evidence="11 12">
    <name type="scientific">Mollisia scopiformis</name>
    <name type="common">Conifer needle endophyte fungus</name>
    <name type="synonym">Phialocephala scopiformis</name>
    <dbReference type="NCBI Taxonomy" id="149040"/>
    <lineage>
        <taxon>Eukaryota</taxon>
        <taxon>Fungi</taxon>
        <taxon>Dikarya</taxon>
        <taxon>Ascomycota</taxon>
        <taxon>Pezizomycotina</taxon>
        <taxon>Leotiomycetes</taxon>
        <taxon>Helotiales</taxon>
        <taxon>Mollisiaceae</taxon>
        <taxon>Mollisia</taxon>
    </lineage>
</organism>
<proteinExistence type="predicted"/>
<keyword evidence="3" id="KW-0698">rRNA processing</keyword>
<dbReference type="KEGG" id="psco:LY89DRAFT_784938"/>
<dbReference type="GO" id="GO:0000447">
    <property type="term" value="P:endonucleolytic cleavage in ITS1 to separate SSU-rRNA from 5.8S rRNA and LSU-rRNA from tricistronic rRNA transcript (SSU-rRNA, 5.8S rRNA, LSU-rRNA)"/>
    <property type="evidence" value="ECO:0007669"/>
    <property type="project" value="EnsemblFungi"/>
</dbReference>
<dbReference type="InterPro" id="IPR012952">
    <property type="entry name" value="BING4_C_dom"/>
</dbReference>
<dbReference type="PROSITE" id="PS50082">
    <property type="entry name" value="WD_REPEATS_2"/>
    <property type="match status" value="1"/>
</dbReference>
<dbReference type="PROSITE" id="PS50294">
    <property type="entry name" value="WD_REPEATS_REGION"/>
    <property type="match status" value="1"/>
</dbReference>
<gene>
    <name evidence="11" type="ORF">LY89DRAFT_784938</name>
</gene>
<reference evidence="11 12" key="1">
    <citation type="submission" date="2015-10" db="EMBL/GenBank/DDBJ databases">
        <title>Full genome of DAOMC 229536 Phialocephala scopiformis, a fungal endophyte of spruce producing the potent anti-insectan compound rugulosin.</title>
        <authorList>
            <consortium name="DOE Joint Genome Institute"/>
            <person name="Walker A.K."/>
            <person name="Frasz S.L."/>
            <person name="Seifert K.A."/>
            <person name="Miller J.D."/>
            <person name="Mondo S.J."/>
            <person name="Labutti K."/>
            <person name="Lipzen A."/>
            <person name="Dockter R."/>
            <person name="Kennedy M."/>
            <person name="Grigoriev I.V."/>
            <person name="Spatafora J.W."/>
        </authorList>
    </citation>
    <scope>NUCLEOTIDE SEQUENCE [LARGE SCALE GENOMIC DNA]</scope>
    <source>
        <strain evidence="11 12">CBS 120377</strain>
    </source>
</reference>
<evidence type="ECO:0000259" key="10">
    <source>
        <dbReference type="SMART" id="SM01033"/>
    </source>
</evidence>
<dbReference type="InterPro" id="IPR036322">
    <property type="entry name" value="WD40_repeat_dom_sf"/>
</dbReference>
<dbReference type="Gene3D" id="2.130.10.10">
    <property type="entry name" value="YVTN repeat-like/Quinoprotein amine dehydrogenase"/>
    <property type="match status" value="1"/>
</dbReference>
<feature type="region of interest" description="Disordered" evidence="9">
    <location>
        <begin position="474"/>
        <end position="507"/>
    </location>
</feature>
<dbReference type="InterPro" id="IPR019775">
    <property type="entry name" value="WD40_repeat_CS"/>
</dbReference>
<dbReference type="InterPro" id="IPR040315">
    <property type="entry name" value="WDR46/Utp7"/>
</dbReference>
<dbReference type="PANTHER" id="PTHR14085">
    <property type="entry name" value="WD-REPEAT PROTEIN BING4"/>
    <property type="match status" value="1"/>
</dbReference>
<comment type="subcellular location">
    <subcellularLocation>
        <location evidence="2">Nucleus</location>
        <location evidence="2">Nucleolus</location>
    </subcellularLocation>
</comment>
<feature type="compositionally biased region" description="Basic and acidic residues" evidence="9">
    <location>
        <begin position="474"/>
        <end position="493"/>
    </location>
</feature>
<keyword evidence="4 8" id="KW-0853">WD repeat</keyword>
<dbReference type="InterPro" id="IPR001680">
    <property type="entry name" value="WD40_rpt"/>
</dbReference>
<evidence type="ECO:0000256" key="1">
    <source>
        <dbReference type="ARBA" id="ARBA00004099"/>
    </source>
</evidence>
<evidence type="ECO:0000256" key="5">
    <source>
        <dbReference type="ARBA" id="ARBA00022737"/>
    </source>
</evidence>
<keyword evidence="6" id="KW-0539">Nucleus</keyword>
<dbReference type="GO" id="GO:0032040">
    <property type="term" value="C:small-subunit processome"/>
    <property type="evidence" value="ECO:0007669"/>
    <property type="project" value="EnsemblFungi"/>
</dbReference>
<sequence>MDVDLIDAPSRSEQHFNGAVPIKRARLDLTTTTAPDAALIRQRREAEKAYGRGRKIPLKGIKDRKLRGNLKALESKYKTAVLRAKDAEILHENTEGFLEPETELERTYKVRQDEIEADVPIETAKKRFELKLDTLGPYVCDYTRNGRDLLLAGRKGHIATMDWREGKLGCELQLGETVRDARWLHNNQMFVVAQKKYVYIYDRAGVEIHCLKKHIEVTNMEFLPYHYLLATVGNAGFLKYQDTSTGQMVIEIPTKLGSPTSLTQNPRNAVLHMGHQNGTVTLWSPNSTTPLVKLLAHRGPVRALGVDREGRYMVSTGQDLKMSIWDIRMFKEVNSYFTRQPATSVAISDRGLTAVGWGTQTSIWRGLFSKSSLEQEKLQSPYMAWGGEGRRIERVKWCPFEDLLGVSHDAGFSSIIVPGAGEPNFDAQEVNPYETTKQRQETEVRTLLNKLQPEMISLNPDYIGNLDLRSEEQRKAEKDLDKKPVDPIADIKNRGRGKNSSLRKYLRKKGSKNIIDEKRLRIEELRKSQQERKQERLKESEQELGPALSRFARK</sequence>
<evidence type="ECO:0000256" key="2">
    <source>
        <dbReference type="ARBA" id="ARBA00004604"/>
    </source>
</evidence>
<feature type="domain" description="BING4 C-terminal" evidence="10">
    <location>
        <begin position="381"/>
        <end position="460"/>
    </location>
</feature>
<evidence type="ECO:0000256" key="9">
    <source>
        <dbReference type="SAM" id="MobiDB-lite"/>
    </source>
</evidence>
<keyword evidence="12" id="KW-1185">Reference proteome</keyword>
<dbReference type="FunFam" id="2.130.10.10:FF:000378">
    <property type="entry name" value="U3 small nucleolar RNA-associated protein 7"/>
    <property type="match status" value="1"/>
</dbReference>
<dbReference type="GO" id="GO:0030686">
    <property type="term" value="C:90S preribosome"/>
    <property type="evidence" value="ECO:0007669"/>
    <property type="project" value="TreeGrafter"/>
</dbReference>
<dbReference type="RefSeq" id="XP_018067535.1">
    <property type="nucleotide sequence ID" value="XM_018222837.1"/>
</dbReference>
<dbReference type="PANTHER" id="PTHR14085:SF3">
    <property type="entry name" value="WD REPEAT-CONTAINING PROTEIN 46"/>
    <property type="match status" value="1"/>
</dbReference>
<evidence type="ECO:0000313" key="11">
    <source>
        <dbReference type="EMBL" id="KUJ13180.1"/>
    </source>
</evidence>
<dbReference type="GeneID" id="28832563"/>